<dbReference type="PANTHER" id="PTHR30126:SF94">
    <property type="entry name" value="LYSR FAMILY TRANSCRIPTIONAL REGULATOR"/>
    <property type="match status" value="1"/>
</dbReference>
<proteinExistence type="inferred from homology"/>
<evidence type="ECO:0000256" key="2">
    <source>
        <dbReference type="ARBA" id="ARBA00023015"/>
    </source>
</evidence>
<dbReference type="Pfam" id="PF03466">
    <property type="entry name" value="LysR_substrate"/>
    <property type="match status" value="1"/>
</dbReference>
<dbReference type="GO" id="GO:0003700">
    <property type="term" value="F:DNA-binding transcription factor activity"/>
    <property type="evidence" value="ECO:0007669"/>
    <property type="project" value="InterPro"/>
</dbReference>
<accession>A0A0A1YM64</accession>
<evidence type="ECO:0000256" key="4">
    <source>
        <dbReference type="ARBA" id="ARBA00023163"/>
    </source>
</evidence>
<keyword evidence="7" id="KW-1185">Reference proteome</keyword>
<gene>
    <name evidence="6" type="ORF">TMS3_0103330</name>
</gene>
<dbReference type="STRING" id="1395571.TMS3_0103330"/>
<keyword evidence="3" id="KW-0238">DNA-binding</keyword>
<dbReference type="NCBIfam" id="NF008095">
    <property type="entry name" value="PRK10837.1"/>
    <property type="match status" value="1"/>
</dbReference>
<dbReference type="InterPro" id="IPR036388">
    <property type="entry name" value="WH-like_DNA-bd_sf"/>
</dbReference>
<dbReference type="PANTHER" id="PTHR30126">
    <property type="entry name" value="HTH-TYPE TRANSCRIPTIONAL REGULATOR"/>
    <property type="match status" value="1"/>
</dbReference>
<dbReference type="PROSITE" id="PS50931">
    <property type="entry name" value="HTH_LYSR"/>
    <property type="match status" value="1"/>
</dbReference>
<dbReference type="Gene3D" id="3.40.190.290">
    <property type="match status" value="1"/>
</dbReference>
<dbReference type="OrthoDB" id="9808620at2"/>
<comment type="similarity">
    <text evidence="1">Belongs to the LysR transcriptional regulatory family.</text>
</comment>
<dbReference type="eggNOG" id="COG0583">
    <property type="taxonomic scope" value="Bacteria"/>
</dbReference>
<dbReference type="InterPro" id="IPR000847">
    <property type="entry name" value="LysR_HTH_N"/>
</dbReference>
<evidence type="ECO:0000313" key="6">
    <source>
        <dbReference type="EMBL" id="KFX70992.1"/>
    </source>
</evidence>
<keyword evidence="2" id="KW-0805">Transcription regulation</keyword>
<evidence type="ECO:0000259" key="5">
    <source>
        <dbReference type="PROSITE" id="PS50931"/>
    </source>
</evidence>
<comment type="caution">
    <text evidence="6">The sequence shown here is derived from an EMBL/GenBank/DDBJ whole genome shotgun (WGS) entry which is preliminary data.</text>
</comment>
<dbReference type="GO" id="GO:0000976">
    <property type="term" value="F:transcription cis-regulatory region binding"/>
    <property type="evidence" value="ECO:0007669"/>
    <property type="project" value="TreeGrafter"/>
</dbReference>
<dbReference type="Pfam" id="PF00126">
    <property type="entry name" value="HTH_1"/>
    <property type="match status" value="1"/>
</dbReference>
<feature type="domain" description="HTH lysR-type" evidence="5">
    <location>
        <begin position="3"/>
        <end position="60"/>
    </location>
</feature>
<dbReference type="Proteomes" id="UP000030063">
    <property type="component" value="Unassembled WGS sequence"/>
</dbReference>
<protein>
    <submittedName>
        <fullName evidence="6">Transcriptional regulator</fullName>
    </submittedName>
</protein>
<dbReference type="CDD" id="cd08420">
    <property type="entry name" value="PBP2_CysL_like"/>
    <property type="match status" value="1"/>
</dbReference>
<dbReference type="SUPFAM" id="SSF46785">
    <property type="entry name" value="Winged helix' DNA-binding domain"/>
    <property type="match status" value="1"/>
</dbReference>
<keyword evidence="4" id="KW-0804">Transcription</keyword>
<evidence type="ECO:0000256" key="3">
    <source>
        <dbReference type="ARBA" id="ARBA00023125"/>
    </source>
</evidence>
<evidence type="ECO:0000313" key="7">
    <source>
        <dbReference type="Proteomes" id="UP000030063"/>
    </source>
</evidence>
<dbReference type="EMBL" id="AWSQ01000001">
    <property type="protein sequence ID" value="KFX70992.1"/>
    <property type="molecule type" value="Genomic_DNA"/>
</dbReference>
<evidence type="ECO:0000256" key="1">
    <source>
        <dbReference type="ARBA" id="ARBA00009437"/>
    </source>
</evidence>
<dbReference type="SUPFAM" id="SSF53850">
    <property type="entry name" value="Periplasmic binding protein-like II"/>
    <property type="match status" value="1"/>
</dbReference>
<name>A0A0A1YM64_9PSED</name>
<reference evidence="6 7" key="1">
    <citation type="journal article" date="2014" name="Genome Announc.">
        <title>Draft Genome Sequence of Petroleum Oil-Degrading Marine Bacterium Pseudomonas taeanensis Strain MS-3, Isolated from a Crude Oil-Contaminated Seashore.</title>
        <authorList>
            <person name="Lee S.Y."/>
            <person name="Kim S.H."/>
            <person name="Lee D.G."/>
            <person name="Shin S."/>
            <person name="Yun S.H."/>
            <person name="Choi C.W."/>
            <person name="Chung Y.H."/>
            <person name="Choi J.S."/>
            <person name="Kahng H.Y."/>
            <person name="Kim S.I."/>
        </authorList>
    </citation>
    <scope>NUCLEOTIDE SEQUENCE [LARGE SCALE GENOMIC DNA]</scope>
    <source>
        <strain evidence="6 7">MS-3</strain>
    </source>
</reference>
<dbReference type="AlphaFoldDB" id="A0A0A1YM64"/>
<dbReference type="RefSeq" id="WP_025163817.1">
    <property type="nucleotide sequence ID" value="NZ_AWSQ01000001.1"/>
</dbReference>
<sequence>MRISLRQLQIFCAVAQTGSTSAAAESIALSQSATSASLNELEVLLATKLFDRVGRRLLLNDSGKLLLPKAQQLLDGACQIEEHFRGGVGALKSTLRVGASSTIGNYVLPHYLAEFRRICPEIQVNVAISNSAAVAAMVANFEVDIGLIEGPCHEAGLTVSPWLSDQLLVFAAPGHPLAKRKGVSLEQLQQAEWLLREQGSGTREEVEHALLPHLHALNLQTELGSSEAIKRSVAAGLGISCLSRWVLADWLDNGQLQALDSLLPPLSRRFYMLRHRDKFVSTALERFWQHCAAKGSGDSR</sequence>
<dbReference type="InterPro" id="IPR036390">
    <property type="entry name" value="WH_DNA-bd_sf"/>
</dbReference>
<dbReference type="Gene3D" id="1.10.10.10">
    <property type="entry name" value="Winged helix-like DNA-binding domain superfamily/Winged helix DNA-binding domain"/>
    <property type="match status" value="1"/>
</dbReference>
<organism evidence="6 7">
    <name type="scientific">Pseudomonas taeanensis MS-3</name>
    <dbReference type="NCBI Taxonomy" id="1395571"/>
    <lineage>
        <taxon>Bacteria</taxon>
        <taxon>Pseudomonadati</taxon>
        <taxon>Pseudomonadota</taxon>
        <taxon>Gammaproteobacteria</taxon>
        <taxon>Pseudomonadales</taxon>
        <taxon>Pseudomonadaceae</taxon>
        <taxon>Pseudomonas</taxon>
    </lineage>
</organism>
<dbReference type="InterPro" id="IPR005119">
    <property type="entry name" value="LysR_subst-bd"/>
</dbReference>